<organism evidence="3 4">
    <name type="scientific">Limimaricola cinnabarinus</name>
    <dbReference type="NCBI Taxonomy" id="1125964"/>
    <lineage>
        <taxon>Bacteria</taxon>
        <taxon>Pseudomonadati</taxon>
        <taxon>Pseudomonadota</taxon>
        <taxon>Alphaproteobacteria</taxon>
        <taxon>Rhodobacterales</taxon>
        <taxon>Paracoccaceae</taxon>
        <taxon>Limimaricola</taxon>
    </lineage>
</organism>
<dbReference type="Gene3D" id="3.30.830.10">
    <property type="entry name" value="Metalloenzyme, LuxS/M16 peptidase-like"/>
    <property type="match status" value="1"/>
</dbReference>
<accession>A0A2G1MCJ0</accession>
<dbReference type="InterPro" id="IPR055130">
    <property type="entry name" value="PreP_C"/>
</dbReference>
<sequence>MIRRRARRLAATMDRPERPGARAALGAPARADWPRDAPERPARLVRIGPAEALSMPRDSGLVQLDLGFDLAQLPAADLPLAGLLAEALRHAAPPGITAETRAAPRPDGGVAARLWLRGTAPVAEARELVAALLARGTTPLPDPAPLAASRAARHHAHLTGQGHEAADLMLRAQMGAAGATEAALTAPARADAARLAALRDRLLGTRPFCALSGPAATLDALHDALARTVAEGAPPSPARPAPPCLGPVRLALPVAAATVARGLDLGPQPGSVAAAAQRLATGWLWPHVRDRIGAYGAQARLDPVTGHLRLISIRDPGIQATLAVFAEAPDWLDRAEGIERGIVPALAMLDRPLLWREELISHAMAHLAGDIAGPRRRAELIAAGARALPDLAAAMRAAAHQPHLVVIAPG</sequence>
<protein>
    <recommendedName>
        <fullName evidence="2">Presequence protease mitochondrial-type C-terminal domain-containing protein</fullName>
    </recommendedName>
</protein>
<dbReference type="EMBL" id="NQWH01000036">
    <property type="protein sequence ID" value="PHP26459.1"/>
    <property type="molecule type" value="Genomic_DNA"/>
</dbReference>
<feature type="domain" description="Presequence protease mitochondrial-type C-terminal" evidence="2">
    <location>
        <begin position="271"/>
        <end position="334"/>
    </location>
</feature>
<name>A0A2G1MCJ0_9RHOB</name>
<dbReference type="AlphaFoldDB" id="A0A2G1MCJ0"/>
<evidence type="ECO:0000313" key="3">
    <source>
        <dbReference type="EMBL" id="PHP26459.1"/>
    </source>
</evidence>
<keyword evidence="4" id="KW-1185">Reference proteome</keyword>
<comment type="caution">
    <text evidence="3">The sequence shown here is derived from an EMBL/GenBank/DDBJ whole genome shotgun (WGS) entry which is preliminary data.</text>
</comment>
<evidence type="ECO:0000259" key="2">
    <source>
        <dbReference type="Pfam" id="PF22516"/>
    </source>
</evidence>
<dbReference type="Proteomes" id="UP000221860">
    <property type="component" value="Unassembled WGS sequence"/>
</dbReference>
<feature type="region of interest" description="Disordered" evidence="1">
    <location>
        <begin position="1"/>
        <end position="36"/>
    </location>
</feature>
<gene>
    <name evidence="3" type="ORF">CJ301_16165</name>
</gene>
<feature type="compositionally biased region" description="Low complexity" evidence="1">
    <location>
        <begin position="21"/>
        <end position="31"/>
    </location>
</feature>
<proteinExistence type="predicted"/>
<dbReference type="Pfam" id="PF22516">
    <property type="entry name" value="PreP_C"/>
    <property type="match status" value="1"/>
</dbReference>
<reference evidence="3 4" key="1">
    <citation type="submission" date="2017-08" db="EMBL/GenBank/DDBJ databases">
        <title>Draft Genome Sequence of Loktanella cinnabarina Strain XM1, Isolated from Coastal Surface Water.</title>
        <authorList>
            <person name="Ma R."/>
            <person name="Wang J."/>
            <person name="Wang Q."/>
            <person name="Ma Z."/>
            <person name="Li J."/>
            <person name="Chen L."/>
        </authorList>
    </citation>
    <scope>NUCLEOTIDE SEQUENCE [LARGE SCALE GENOMIC DNA]</scope>
    <source>
        <strain evidence="3 4">XM1</strain>
    </source>
</reference>
<evidence type="ECO:0000313" key="4">
    <source>
        <dbReference type="Proteomes" id="UP000221860"/>
    </source>
</evidence>
<evidence type="ECO:0000256" key="1">
    <source>
        <dbReference type="SAM" id="MobiDB-lite"/>
    </source>
</evidence>